<keyword evidence="4 6" id="KW-1133">Transmembrane helix</keyword>
<dbReference type="GO" id="GO:0005886">
    <property type="term" value="C:plasma membrane"/>
    <property type="evidence" value="ECO:0007669"/>
    <property type="project" value="UniProtKB-SubCell"/>
</dbReference>
<comment type="subcellular location">
    <subcellularLocation>
        <location evidence="1">Cell membrane</location>
        <topology evidence="1">Multi-pass membrane protein</topology>
    </subcellularLocation>
</comment>
<dbReference type="InterPro" id="IPR051449">
    <property type="entry name" value="ABC-2_transporter_component"/>
</dbReference>
<dbReference type="PANTHER" id="PTHR30294">
    <property type="entry name" value="MEMBRANE COMPONENT OF ABC TRANSPORTER YHHJ-RELATED"/>
    <property type="match status" value="1"/>
</dbReference>
<evidence type="ECO:0000256" key="6">
    <source>
        <dbReference type="SAM" id="Phobius"/>
    </source>
</evidence>
<reference evidence="8" key="1">
    <citation type="journal article" date="2014" name="Front. Microbiol.">
        <title>High frequency of phylogenetically diverse reductive dehalogenase-homologous genes in deep subseafloor sedimentary metagenomes.</title>
        <authorList>
            <person name="Kawai M."/>
            <person name="Futagami T."/>
            <person name="Toyoda A."/>
            <person name="Takaki Y."/>
            <person name="Nishi S."/>
            <person name="Hori S."/>
            <person name="Arai W."/>
            <person name="Tsubouchi T."/>
            <person name="Morono Y."/>
            <person name="Uchiyama I."/>
            <person name="Ito T."/>
            <person name="Fujiyama A."/>
            <person name="Inagaki F."/>
            <person name="Takami H."/>
        </authorList>
    </citation>
    <scope>NUCLEOTIDE SEQUENCE</scope>
    <source>
        <strain evidence="8">Expedition CK06-06</strain>
    </source>
</reference>
<sequence length="194" mass="21968">MLILFGMPVAQILLFGYIVTNELKDIRIAIFDQSKDHLTREITDKICSSGFFILDRTLSNINDVESIFEEGNVKEIIIFEPDFAKKLEKEGTAGIQILADASDANTANLIVQYTSAIIRIYLFQKMRMDKTPMQIIPETRMMYNEEMKGVYMFVPGIMAMILVLISAMMTSISIAREKELGTMEILLASPLKPI</sequence>
<feature type="non-terminal residue" evidence="8">
    <location>
        <position position="194"/>
    </location>
</feature>
<dbReference type="Gene3D" id="3.40.1710.10">
    <property type="entry name" value="abc type-2 transporter like domain"/>
    <property type="match status" value="1"/>
</dbReference>
<evidence type="ECO:0000259" key="7">
    <source>
        <dbReference type="Pfam" id="PF12698"/>
    </source>
</evidence>
<dbReference type="Pfam" id="PF12698">
    <property type="entry name" value="ABC2_membrane_3"/>
    <property type="match status" value="1"/>
</dbReference>
<evidence type="ECO:0000313" key="8">
    <source>
        <dbReference type="EMBL" id="GAH39956.1"/>
    </source>
</evidence>
<dbReference type="AlphaFoldDB" id="X1F2Y3"/>
<evidence type="ECO:0000256" key="5">
    <source>
        <dbReference type="ARBA" id="ARBA00023136"/>
    </source>
</evidence>
<name>X1F2Y3_9ZZZZ</name>
<evidence type="ECO:0000256" key="2">
    <source>
        <dbReference type="ARBA" id="ARBA00022475"/>
    </source>
</evidence>
<gene>
    <name evidence="8" type="ORF">S03H2_22800</name>
</gene>
<accession>X1F2Y3</accession>
<protein>
    <recommendedName>
        <fullName evidence="7">ABC-2 type transporter transmembrane domain-containing protein</fullName>
    </recommendedName>
</protein>
<evidence type="ECO:0000256" key="3">
    <source>
        <dbReference type="ARBA" id="ARBA00022692"/>
    </source>
</evidence>
<evidence type="ECO:0000256" key="4">
    <source>
        <dbReference type="ARBA" id="ARBA00022989"/>
    </source>
</evidence>
<keyword evidence="5 6" id="KW-0472">Membrane</keyword>
<keyword evidence="3 6" id="KW-0812">Transmembrane</keyword>
<dbReference type="InterPro" id="IPR013525">
    <property type="entry name" value="ABC2_TM"/>
</dbReference>
<feature type="domain" description="ABC-2 type transporter transmembrane" evidence="7">
    <location>
        <begin position="2"/>
        <end position="194"/>
    </location>
</feature>
<comment type="caution">
    <text evidence="8">The sequence shown here is derived from an EMBL/GenBank/DDBJ whole genome shotgun (WGS) entry which is preliminary data.</text>
</comment>
<dbReference type="GO" id="GO:0140359">
    <property type="term" value="F:ABC-type transporter activity"/>
    <property type="evidence" value="ECO:0007669"/>
    <property type="project" value="InterPro"/>
</dbReference>
<organism evidence="8">
    <name type="scientific">marine sediment metagenome</name>
    <dbReference type="NCBI Taxonomy" id="412755"/>
    <lineage>
        <taxon>unclassified sequences</taxon>
        <taxon>metagenomes</taxon>
        <taxon>ecological metagenomes</taxon>
    </lineage>
</organism>
<evidence type="ECO:0000256" key="1">
    <source>
        <dbReference type="ARBA" id="ARBA00004651"/>
    </source>
</evidence>
<proteinExistence type="predicted"/>
<dbReference type="PANTHER" id="PTHR30294:SF29">
    <property type="entry name" value="MULTIDRUG ABC TRANSPORTER PERMEASE YBHS-RELATED"/>
    <property type="match status" value="1"/>
</dbReference>
<feature type="transmembrane region" description="Helical" evidence="6">
    <location>
        <begin position="150"/>
        <end position="174"/>
    </location>
</feature>
<dbReference type="EMBL" id="BARU01012338">
    <property type="protein sequence ID" value="GAH39956.1"/>
    <property type="molecule type" value="Genomic_DNA"/>
</dbReference>
<keyword evidence="2" id="KW-1003">Cell membrane</keyword>